<sequence length="246" mass="29536">MIPEAIVKDDYVLSSAQKRMYLLWKSNHKDTVYNVPFLWRLSSELNVAQLRQAVQHLIARHEILRTQYIVVDDEVRQRIVADVVADFEEVSTHFTDEQEIMRQFVAPFNLEKPSQIRVRYIRSPLHAYLFIDTHHIINDGMSNIQLMNDLNALYQHKLLLPLKLQYKDYSEWMSHRDMTKHRQYWLSQFKDEVPILSLPTDYVRPNIKTTNGAMMSFTMNQQTRQLLQKYVEKHQITDFMFFRVWS</sequence>
<gene>
    <name evidence="2" type="primary">srfAB</name>
    <name evidence="2" type="ORF">NCTC5664_00740</name>
</gene>
<dbReference type="SUPFAM" id="SSF52777">
    <property type="entry name" value="CoA-dependent acyltransferases"/>
    <property type="match status" value="2"/>
</dbReference>
<dbReference type="Gene3D" id="3.30.559.30">
    <property type="entry name" value="Nonribosomal peptide synthetase, condensation domain"/>
    <property type="match status" value="1"/>
</dbReference>
<dbReference type="PANTHER" id="PTHR45527">
    <property type="entry name" value="NONRIBOSOMAL PEPTIDE SYNTHETASE"/>
    <property type="match status" value="1"/>
</dbReference>
<protein>
    <submittedName>
        <fullName evidence="2">Thioester reductase domain-containing protein</fullName>
    </submittedName>
</protein>
<dbReference type="GO" id="GO:0043041">
    <property type="term" value="P:amino acid activation for nonribosomal peptide biosynthetic process"/>
    <property type="evidence" value="ECO:0007669"/>
    <property type="project" value="TreeGrafter"/>
</dbReference>
<organism evidence="2 3">
    <name type="scientific">Staphylococcus aureus</name>
    <dbReference type="NCBI Taxonomy" id="1280"/>
    <lineage>
        <taxon>Bacteria</taxon>
        <taxon>Bacillati</taxon>
        <taxon>Bacillota</taxon>
        <taxon>Bacilli</taxon>
        <taxon>Bacillales</taxon>
        <taxon>Staphylococcaceae</taxon>
        <taxon>Staphylococcus</taxon>
    </lineage>
</organism>
<dbReference type="Gene3D" id="3.30.559.10">
    <property type="entry name" value="Chloramphenicol acetyltransferase-like domain"/>
    <property type="match status" value="1"/>
</dbReference>
<dbReference type="EMBL" id="UHAQ01000002">
    <property type="protein sequence ID" value="SUK36974.1"/>
    <property type="molecule type" value="Genomic_DNA"/>
</dbReference>
<feature type="domain" description="Condensation" evidence="1">
    <location>
        <begin position="8"/>
        <end position="241"/>
    </location>
</feature>
<name>A0A380DNZ0_STAAU</name>
<dbReference type="AlphaFoldDB" id="A0A380DNZ0"/>
<dbReference type="InterPro" id="IPR001242">
    <property type="entry name" value="Condensation_dom"/>
</dbReference>
<dbReference type="GO" id="GO:0008610">
    <property type="term" value="P:lipid biosynthetic process"/>
    <property type="evidence" value="ECO:0007669"/>
    <property type="project" value="UniProtKB-ARBA"/>
</dbReference>
<dbReference type="GO" id="GO:0005829">
    <property type="term" value="C:cytosol"/>
    <property type="evidence" value="ECO:0007669"/>
    <property type="project" value="TreeGrafter"/>
</dbReference>
<evidence type="ECO:0000259" key="1">
    <source>
        <dbReference type="Pfam" id="PF00668"/>
    </source>
</evidence>
<reference evidence="2 3" key="1">
    <citation type="submission" date="2018-06" db="EMBL/GenBank/DDBJ databases">
        <authorList>
            <consortium name="Pathogen Informatics"/>
            <person name="Doyle S."/>
        </authorList>
    </citation>
    <scope>NUCLEOTIDE SEQUENCE [LARGE SCALE GENOMIC DNA]</scope>
    <source>
        <strain evidence="2 3">NCTC5664</strain>
    </source>
</reference>
<accession>A0A380DNZ0</accession>
<dbReference type="PANTHER" id="PTHR45527:SF1">
    <property type="entry name" value="FATTY ACID SYNTHASE"/>
    <property type="match status" value="1"/>
</dbReference>
<dbReference type="InterPro" id="IPR023213">
    <property type="entry name" value="CAT-like_dom_sf"/>
</dbReference>
<dbReference type="GO" id="GO:0031177">
    <property type="term" value="F:phosphopantetheine binding"/>
    <property type="evidence" value="ECO:0007669"/>
    <property type="project" value="TreeGrafter"/>
</dbReference>
<dbReference type="Proteomes" id="UP000254502">
    <property type="component" value="Unassembled WGS sequence"/>
</dbReference>
<dbReference type="Pfam" id="PF00668">
    <property type="entry name" value="Condensation"/>
    <property type="match status" value="1"/>
</dbReference>
<evidence type="ECO:0000313" key="3">
    <source>
        <dbReference type="Proteomes" id="UP000254502"/>
    </source>
</evidence>
<dbReference type="GO" id="GO:0003824">
    <property type="term" value="F:catalytic activity"/>
    <property type="evidence" value="ECO:0007669"/>
    <property type="project" value="InterPro"/>
</dbReference>
<proteinExistence type="predicted"/>
<dbReference type="GO" id="GO:0044550">
    <property type="term" value="P:secondary metabolite biosynthetic process"/>
    <property type="evidence" value="ECO:0007669"/>
    <property type="project" value="TreeGrafter"/>
</dbReference>
<evidence type="ECO:0000313" key="2">
    <source>
        <dbReference type="EMBL" id="SUK36974.1"/>
    </source>
</evidence>